<organism evidence="1 2">
    <name type="scientific">Dechloromonas denitrificans</name>
    <dbReference type="NCBI Taxonomy" id="281362"/>
    <lineage>
        <taxon>Bacteria</taxon>
        <taxon>Pseudomonadati</taxon>
        <taxon>Pseudomonadota</taxon>
        <taxon>Betaproteobacteria</taxon>
        <taxon>Rhodocyclales</taxon>
        <taxon>Azonexaceae</taxon>
        <taxon>Dechloromonas</taxon>
    </lineage>
</organism>
<dbReference type="Proteomes" id="UP000070186">
    <property type="component" value="Unassembled WGS sequence"/>
</dbReference>
<dbReference type="InterPro" id="IPR021390">
    <property type="entry name" value="DUF3025"/>
</dbReference>
<dbReference type="STRING" id="281362.AT959_04310"/>
<keyword evidence="2" id="KW-1185">Reference proteome</keyword>
<proteinExistence type="predicted"/>
<evidence type="ECO:0000313" key="2">
    <source>
        <dbReference type="Proteomes" id="UP000070186"/>
    </source>
</evidence>
<dbReference type="AlphaFoldDB" id="A0A133XKX0"/>
<sequence length="258" mass="29086">MSSDSPYALSLFDPLRPWLEQLPNTPDAVAVAALAGVLPIVTENGRRIRFVPPQADGLAYECRIWESGEVETRPDNWHDFFNAVVWFAFPRTKVAVSARHVRAMTAAGEQRGTVRDALTHFDECGIAVLSSRPELLEMLRNFEWKRLFVEHRAEVRQSMRFLIFGHATYEALLKPFRGLTAKAILYEIDADGLQQSPSALRAVVDARLAADLASGRYARPRDFQPLPLLGIPGVVPDSEDPAYYDDTYQFRPGRRSRT</sequence>
<accession>A0A133XKX0</accession>
<protein>
    <recommendedName>
        <fullName evidence="3">DUF3025 domain-containing protein</fullName>
    </recommendedName>
</protein>
<gene>
    <name evidence="1" type="ORF">AT959_04310</name>
</gene>
<dbReference type="EMBL" id="LODL01000010">
    <property type="protein sequence ID" value="KXB31595.1"/>
    <property type="molecule type" value="Genomic_DNA"/>
</dbReference>
<name>A0A133XKX0_9RHOO</name>
<dbReference type="Pfam" id="PF11227">
    <property type="entry name" value="DUF3025"/>
    <property type="match status" value="1"/>
</dbReference>
<evidence type="ECO:0008006" key="3">
    <source>
        <dbReference type="Google" id="ProtNLM"/>
    </source>
</evidence>
<reference evidence="1 2" key="1">
    <citation type="submission" date="2015-12" db="EMBL/GenBank/DDBJ databases">
        <title>Nitrous oxide reduction kinetics distinguish bacteria harboring typical versus atypical NosZ.</title>
        <authorList>
            <person name="Yoon S."/>
            <person name="Nissen S."/>
            <person name="Park D."/>
            <person name="Sanford R.A."/>
            <person name="Loeffler F.E."/>
        </authorList>
    </citation>
    <scope>NUCLEOTIDE SEQUENCE [LARGE SCALE GENOMIC DNA]</scope>
    <source>
        <strain evidence="1 2">ATCC BAA-841</strain>
    </source>
</reference>
<evidence type="ECO:0000313" key="1">
    <source>
        <dbReference type="EMBL" id="KXB31595.1"/>
    </source>
</evidence>
<comment type="caution">
    <text evidence="1">The sequence shown here is derived from an EMBL/GenBank/DDBJ whole genome shotgun (WGS) entry which is preliminary data.</text>
</comment>
<dbReference type="RefSeq" id="WP_066880981.1">
    <property type="nucleotide sequence ID" value="NZ_LODL01000010.1"/>
</dbReference>